<feature type="transmembrane region" description="Helical" evidence="3">
    <location>
        <begin position="417"/>
        <end position="436"/>
    </location>
</feature>
<keyword evidence="2" id="KW-0175">Coiled coil</keyword>
<name>A0A8S5MAJ4_9CAUD</name>
<keyword evidence="3" id="KW-0812">Transmembrane</keyword>
<evidence type="ECO:0000256" key="2">
    <source>
        <dbReference type="SAM" id="Coils"/>
    </source>
</evidence>
<evidence type="ECO:0000313" key="5">
    <source>
        <dbReference type="EMBL" id="DAD79103.1"/>
    </source>
</evidence>
<evidence type="ECO:0000256" key="3">
    <source>
        <dbReference type="SAM" id="Phobius"/>
    </source>
</evidence>
<feature type="domain" description="Tape measure protein N-terminal" evidence="4">
    <location>
        <begin position="144"/>
        <end position="329"/>
    </location>
</feature>
<feature type="transmembrane region" description="Helical" evidence="3">
    <location>
        <begin position="507"/>
        <end position="527"/>
    </location>
</feature>
<proteinExistence type="predicted"/>
<dbReference type="NCBIfam" id="TIGR02675">
    <property type="entry name" value="tape_meas_nterm"/>
    <property type="match status" value="1"/>
</dbReference>
<evidence type="ECO:0000259" key="4">
    <source>
        <dbReference type="Pfam" id="PF20155"/>
    </source>
</evidence>
<reference evidence="5" key="1">
    <citation type="journal article" date="2021" name="Proc. Natl. Acad. Sci. U.S.A.">
        <title>A Catalog of Tens of Thousands of Viruses from Human Metagenomes Reveals Hidden Associations with Chronic Diseases.</title>
        <authorList>
            <person name="Tisza M.J."/>
            <person name="Buck C.B."/>
        </authorList>
    </citation>
    <scope>NUCLEOTIDE SEQUENCE</scope>
    <source>
        <strain evidence="5">CtsDY37</strain>
    </source>
</reference>
<feature type="transmembrane region" description="Helical" evidence="3">
    <location>
        <begin position="474"/>
        <end position="495"/>
    </location>
</feature>
<feature type="transmembrane region" description="Helical" evidence="3">
    <location>
        <begin position="348"/>
        <end position="367"/>
    </location>
</feature>
<dbReference type="InterPro" id="IPR013491">
    <property type="entry name" value="Tape_meas_N"/>
</dbReference>
<accession>A0A8S5MAJ4</accession>
<keyword evidence="3" id="KW-1133">Transmembrane helix</keyword>
<organism evidence="5">
    <name type="scientific">Siphoviridae sp. ctsDY37</name>
    <dbReference type="NCBI Taxonomy" id="2826483"/>
    <lineage>
        <taxon>Viruses</taxon>
        <taxon>Duplodnaviria</taxon>
        <taxon>Heunggongvirae</taxon>
        <taxon>Uroviricota</taxon>
        <taxon>Caudoviricetes</taxon>
    </lineage>
</organism>
<sequence length="759" mass="81920">MATIQTAIGITDRMTPVLHGIINALDSTINTFEIAKSSLNEPFDTDGFETARNQIDAARIELEQVNIAAQNVNESFSNIKSPSIKTPNIDPSKVKNLKGLIDNNTNAQRNFNNTVNQGSSGFDRIKGKIIGIIGAYASFQGVKKLVDMSDEFTQTTARLNLMNDGLQTTEELQRKIYASAERSRASYATQADIVAKLGQRAGSAFKNNDETIAFAENLSKMFVIAGASQQEMASASLQLTQALGSGVLRGEELNAVFESAPNIIQAIADYMGKPIGKIREMAAEGQITASIVKNALLSATDKINTQFDKMPKTWGQVFTSIKNKAIKALQPVLNKINELANNPQVVEFANSMITALGMVGIAILNIIELASQMYAFISENWSYISPIIYGIVVALLAYQAAMFITNTINAISALSEGVKAAALAMSTGATFAATAAQYGFNAALLACPITWIVILIIALIAVLVYLWFTNDDVAYGILYTWDALVIGLQVCGLGIQGIWYGLQLAAMYLWLGIQTVVLGLMAAWYGFQTGVEAVCLGVLSIFQGLYNGIVSIVNGIISVLNKIPGVNIDYAETAHFADDFASNMKENMIDRNQKLQDMASQMDGTIEQIDSMKADFASKLNAGATAVQNNAMERNNTREDRVAHRNDWVNGAKDAIKGAISDVGDSLNFDSSNLANDAADTANNTGAIKDSVTASSEDLKYLRDIAEQETINRFTTAEIKVEMTNNNNINSEMDLDGVVDYLANGVNEAMEKAAEGVHV</sequence>
<evidence type="ECO:0000256" key="1">
    <source>
        <dbReference type="ARBA" id="ARBA00022465"/>
    </source>
</evidence>
<keyword evidence="1" id="KW-1245">Viral tail assembly</keyword>
<keyword evidence="1" id="KW-1188">Viral release from host cell</keyword>
<dbReference type="EMBL" id="BK014859">
    <property type="protein sequence ID" value="DAD79103.1"/>
    <property type="molecule type" value="Genomic_DNA"/>
</dbReference>
<feature type="transmembrane region" description="Helical" evidence="3">
    <location>
        <begin position="387"/>
        <end position="405"/>
    </location>
</feature>
<feature type="coiled-coil region" evidence="2">
    <location>
        <begin position="48"/>
        <end position="75"/>
    </location>
</feature>
<protein>
    <submittedName>
        <fullName evidence="5">Tail tape measure</fullName>
    </submittedName>
</protein>
<dbReference type="GO" id="GO:0098003">
    <property type="term" value="P:viral tail assembly"/>
    <property type="evidence" value="ECO:0007669"/>
    <property type="project" value="UniProtKB-KW"/>
</dbReference>
<dbReference type="Pfam" id="PF20155">
    <property type="entry name" value="TMP_3"/>
    <property type="match status" value="1"/>
</dbReference>
<feature type="transmembrane region" description="Helical" evidence="3">
    <location>
        <begin position="443"/>
        <end position="468"/>
    </location>
</feature>
<keyword evidence="3" id="KW-0472">Membrane</keyword>